<dbReference type="InterPro" id="IPR044660">
    <property type="entry name" value="IBH1-like"/>
</dbReference>
<dbReference type="EMBL" id="CP097509">
    <property type="protein sequence ID" value="URE17804.1"/>
    <property type="molecule type" value="Genomic_DNA"/>
</dbReference>
<dbReference type="InterPro" id="IPR044549">
    <property type="entry name" value="bHLH_AtIBH1-like"/>
</dbReference>
<dbReference type="GO" id="GO:0046983">
    <property type="term" value="F:protein dimerization activity"/>
    <property type="evidence" value="ECO:0007669"/>
    <property type="project" value="InterPro"/>
</dbReference>
<dbReference type="Proteomes" id="UP001055439">
    <property type="component" value="Chromosome 7"/>
</dbReference>
<evidence type="ECO:0000256" key="5">
    <source>
        <dbReference type="ARBA" id="ARBA00023242"/>
    </source>
</evidence>
<evidence type="ECO:0000256" key="2">
    <source>
        <dbReference type="ARBA" id="ARBA00005510"/>
    </source>
</evidence>
<proteinExistence type="inferred from homology"/>
<organism evidence="6 7">
    <name type="scientific">Musa troglodytarum</name>
    <name type="common">fe'i banana</name>
    <dbReference type="NCBI Taxonomy" id="320322"/>
    <lineage>
        <taxon>Eukaryota</taxon>
        <taxon>Viridiplantae</taxon>
        <taxon>Streptophyta</taxon>
        <taxon>Embryophyta</taxon>
        <taxon>Tracheophyta</taxon>
        <taxon>Spermatophyta</taxon>
        <taxon>Magnoliopsida</taxon>
        <taxon>Liliopsida</taxon>
        <taxon>Zingiberales</taxon>
        <taxon>Musaceae</taxon>
        <taxon>Musa</taxon>
    </lineage>
</organism>
<evidence type="ECO:0000256" key="1">
    <source>
        <dbReference type="ARBA" id="ARBA00004123"/>
    </source>
</evidence>
<dbReference type="PANTHER" id="PTHR33124:SF39">
    <property type="entry name" value="TRANSCRIPTION FACTOR UPBEAT1"/>
    <property type="match status" value="1"/>
</dbReference>
<accession>A0A9E7GLM9</accession>
<evidence type="ECO:0000256" key="4">
    <source>
        <dbReference type="ARBA" id="ARBA00023163"/>
    </source>
</evidence>
<dbReference type="GO" id="GO:0006355">
    <property type="term" value="P:regulation of DNA-templated transcription"/>
    <property type="evidence" value="ECO:0007669"/>
    <property type="project" value="InterPro"/>
</dbReference>
<dbReference type="AlphaFoldDB" id="A0A9E7GLM9"/>
<evidence type="ECO:0000313" key="6">
    <source>
        <dbReference type="EMBL" id="URE17804.1"/>
    </source>
</evidence>
<comment type="similarity">
    <text evidence="2">Belongs to the bHLH protein family.</text>
</comment>
<evidence type="ECO:0000313" key="7">
    <source>
        <dbReference type="Proteomes" id="UP001055439"/>
    </source>
</evidence>
<keyword evidence="5" id="KW-0539">Nucleus</keyword>
<dbReference type="PANTHER" id="PTHR33124">
    <property type="entry name" value="TRANSCRIPTION FACTOR IBH1-LIKE 1"/>
    <property type="match status" value="1"/>
</dbReference>
<sequence length="222" mass="25326">MHARVLGGRKQMARTKRVGGATVRWTRRPLISKKRTARSRKTTSCIERKLEVLQELVPNGPSVQELDGLFLEAANYIVCLQVQVKVMQILLDELSPKYTDQKILAVERKYLEGQYKLVYQFEDKPHLLDCGFPYLFRSLIELAHLFHLMAVQVSGGGGFAKYIGKPQLVDEAIWEIMASSEQLTLGSSLKCLDHVHQYWMDWRKITIILKPALSSIKSPGKD</sequence>
<keyword evidence="7" id="KW-1185">Reference proteome</keyword>
<dbReference type="GO" id="GO:0005634">
    <property type="term" value="C:nucleus"/>
    <property type="evidence" value="ECO:0007669"/>
    <property type="project" value="UniProtKB-SubCell"/>
</dbReference>
<comment type="subcellular location">
    <subcellularLocation>
        <location evidence="1">Nucleus</location>
    </subcellularLocation>
</comment>
<gene>
    <name evidence="6" type="ORF">MUK42_11138</name>
</gene>
<reference evidence="6" key="1">
    <citation type="submission" date="2022-05" db="EMBL/GenBank/DDBJ databases">
        <title>The Musa troglodytarum L. genome provides insights into the mechanism of non-climacteric behaviour and enrichment of carotenoids.</title>
        <authorList>
            <person name="Wang J."/>
        </authorList>
    </citation>
    <scope>NUCLEOTIDE SEQUENCE</scope>
    <source>
        <tissue evidence="6">Leaf</tissue>
    </source>
</reference>
<keyword evidence="4" id="KW-0804">Transcription</keyword>
<evidence type="ECO:0000256" key="3">
    <source>
        <dbReference type="ARBA" id="ARBA00023015"/>
    </source>
</evidence>
<dbReference type="OrthoDB" id="752225at2759"/>
<protein>
    <recommendedName>
        <fullName evidence="8">BHLH domain-containing protein</fullName>
    </recommendedName>
</protein>
<dbReference type="InterPro" id="IPR036638">
    <property type="entry name" value="HLH_DNA-bd_sf"/>
</dbReference>
<dbReference type="GO" id="GO:0000976">
    <property type="term" value="F:transcription cis-regulatory region binding"/>
    <property type="evidence" value="ECO:0007669"/>
    <property type="project" value="UniProtKB-ARBA"/>
</dbReference>
<name>A0A9E7GLM9_9LILI</name>
<dbReference type="SUPFAM" id="SSF47459">
    <property type="entry name" value="HLH, helix-loop-helix DNA-binding domain"/>
    <property type="match status" value="1"/>
</dbReference>
<evidence type="ECO:0008006" key="8">
    <source>
        <dbReference type="Google" id="ProtNLM"/>
    </source>
</evidence>
<dbReference type="CDD" id="cd11444">
    <property type="entry name" value="bHLH_AtIBH1_like"/>
    <property type="match status" value="1"/>
</dbReference>
<keyword evidence="3" id="KW-0805">Transcription regulation</keyword>